<proteinExistence type="predicted"/>
<evidence type="ECO:0000313" key="1">
    <source>
        <dbReference type="EMBL" id="CAD9083121.1"/>
    </source>
</evidence>
<reference evidence="1" key="1">
    <citation type="submission" date="2021-01" db="EMBL/GenBank/DDBJ databases">
        <authorList>
            <person name="Corre E."/>
            <person name="Pelletier E."/>
            <person name="Niang G."/>
            <person name="Scheremetjew M."/>
            <person name="Finn R."/>
            <person name="Kale V."/>
            <person name="Holt S."/>
            <person name="Cochrane G."/>
            <person name="Meng A."/>
            <person name="Brown T."/>
            <person name="Cohen L."/>
        </authorList>
    </citation>
    <scope>NUCLEOTIDE SEQUENCE</scope>
    <source>
        <strain evidence="1">WS</strain>
    </source>
</reference>
<gene>
    <name evidence="1" type="ORF">PCOS0759_LOCUS6363</name>
</gene>
<protein>
    <submittedName>
        <fullName evidence="1">Uncharacterized protein</fullName>
    </submittedName>
</protein>
<dbReference type="AlphaFoldDB" id="A0A7S1PJF3"/>
<organism evidence="1">
    <name type="scientific">Percolomonas cosmopolitus</name>
    <dbReference type="NCBI Taxonomy" id="63605"/>
    <lineage>
        <taxon>Eukaryota</taxon>
        <taxon>Discoba</taxon>
        <taxon>Heterolobosea</taxon>
        <taxon>Tetramitia</taxon>
        <taxon>Eutetramitia</taxon>
        <taxon>Percolomonadidae</taxon>
        <taxon>Percolomonas</taxon>
    </lineage>
</organism>
<sequence length="109" mass="12744">MRKEEFLFFLLASRVAYLIQKGNALVSYRFAVVPQHPVARNLVSKDPDEKQIYPDVFTAKEWVAAEGVLVRTMWILALWLEKGKHLKGVIWDLKLGYEWKCIVWSDFST</sequence>
<accession>A0A7S1PJF3</accession>
<name>A0A7S1PJF3_9EUKA</name>
<dbReference type="EMBL" id="HBGD01007640">
    <property type="protein sequence ID" value="CAD9083121.1"/>
    <property type="molecule type" value="Transcribed_RNA"/>
</dbReference>